<evidence type="ECO:0000313" key="3">
    <source>
        <dbReference type="Proteomes" id="UP000580250"/>
    </source>
</evidence>
<dbReference type="EMBL" id="CAJEWN010000663">
    <property type="protein sequence ID" value="CAD2187950.1"/>
    <property type="molecule type" value="Genomic_DNA"/>
</dbReference>
<feature type="region of interest" description="Disordered" evidence="1">
    <location>
        <begin position="136"/>
        <end position="157"/>
    </location>
</feature>
<reference evidence="2 3" key="1">
    <citation type="submission" date="2020-08" db="EMBL/GenBank/DDBJ databases">
        <authorList>
            <person name="Koutsovoulos G."/>
            <person name="Danchin GJ E."/>
        </authorList>
    </citation>
    <scope>NUCLEOTIDE SEQUENCE [LARGE SCALE GENOMIC DNA]</scope>
</reference>
<proteinExistence type="predicted"/>
<organism evidence="2 3">
    <name type="scientific">Meloidogyne enterolobii</name>
    <name type="common">Root-knot nematode worm</name>
    <name type="synonym">Meloidogyne mayaguensis</name>
    <dbReference type="NCBI Taxonomy" id="390850"/>
    <lineage>
        <taxon>Eukaryota</taxon>
        <taxon>Metazoa</taxon>
        <taxon>Ecdysozoa</taxon>
        <taxon>Nematoda</taxon>
        <taxon>Chromadorea</taxon>
        <taxon>Rhabditida</taxon>
        <taxon>Tylenchina</taxon>
        <taxon>Tylenchomorpha</taxon>
        <taxon>Tylenchoidea</taxon>
        <taxon>Meloidogynidae</taxon>
        <taxon>Meloidogyninae</taxon>
        <taxon>Meloidogyne</taxon>
    </lineage>
</organism>
<comment type="caution">
    <text evidence="2">The sequence shown here is derived from an EMBL/GenBank/DDBJ whole genome shotgun (WGS) entry which is preliminary data.</text>
</comment>
<dbReference type="Proteomes" id="UP000580250">
    <property type="component" value="Unassembled WGS sequence"/>
</dbReference>
<evidence type="ECO:0000256" key="1">
    <source>
        <dbReference type="SAM" id="MobiDB-lite"/>
    </source>
</evidence>
<dbReference type="OrthoDB" id="5904397at2759"/>
<name>A0A6V7WLQ3_MELEN</name>
<evidence type="ECO:0000313" key="2">
    <source>
        <dbReference type="EMBL" id="CAD2187950.1"/>
    </source>
</evidence>
<feature type="compositionally biased region" description="Basic and acidic residues" evidence="1">
    <location>
        <begin position="141"/>
        <end position="157"/>
    </location>
</feature>
<accession>A0A6V7WLQ3</accession>
<dbReference type="AlphaFoldDB" id="A0A6V7WLQ3"/>
<protein>
    <submittedName>
        <fullName evidence="2">Uncharacterized protein</fullName>
    </submittedName>
</protein>
<sequence length="307" mass="35629">MREKYFFPLKPSRLLSIHLNTFIFFIYNCQNFYNKIDENLLLADSLSSPIQKVFKFIRQNEKLCGNIYINSTIWLPAYQNCQLKCRIDSEICQMSGPTVHIRRQRCYELPLECRRHLKKLVGGAELFTKPNHRIWGNLSSKNDKRTKENKKQKNTKKENTNLLKTTNLPLNYGEGEFLLPLSQDKDVLIPPDLLTTTTITNIKTPKQTKKNKKQNKKLTTSTKFIPISTKSPQFISSTKPPTTTKIINDLKSTTKFDNTLQVDFEMFYAEKQILDKDKLKNNNSSLKSPKNLQKIEIFGPPIRGPIP</sequence>
<gene>
    <name evidence="2" type="ORF">MENT_LOCUS40566</name>
</gene>